<evidence type="ECO:0000313" key="2">
    <source>
        <dbReference type="Proteomes" id="UP000249340"/>
    </source>
</evidence>
<proteinExistence type="predicted"/>
<dbReference type="InterPro" id="IPR011009">
    <property type="entry name" value="Kinase-like_dom_sf"/>
</dbReference>
<name>A0A345STB4_9ACTN</name>
<evidence type="ECO:0000313" key="1">
    <source>
        <dbReference type="EMBL" id="AXI76969.1"/>
    </source>
</evidence>
<dbReference type="Gene3D" id="3.90.1200.10">
    <property type="match status" value="1"/>
</dbReference>
<sequence length="336" mass="37020">MTPLSTNNAAPDSLLAERFEQVRVACAAHTGPISHIAPCIGGNVSHVFRVHGPQGSVIVKLRGDRFAQIPELTTDPALIAVEHRALILFHQQLPTRFPTVLAFLPQQHALVMTDVFPDHRNWRDHLDRRPATPSETARLGRALAQVHHAAAQISEPLRPADGDDLFRAHTFDFCLRASGHPALDNACHALDQFPGHQLVLGDASPKNMSLAGDTVVFVDLDNVHRNAPLYDLGYLLAHLLLHHLARPRRVPALASVLLDAYSSTRLATTPWRRDQLLAAVAAGVLLYRIDAHVVPYPATAPPQDYHRLRARLLALLDSGPFTVPDLLHAVTDRNRR</sequence>
<dbReference type="RefSeq" id="WP_111489350.1">
    <property type="nucleotide sequence ID" value="NZ_CP031264.1"/>
</dbReference>
<keyword evidence="2" id="KW-1185">Reference proteome</keyword>
<dbReference type="AlphaFoldDB" id="A0A345STB4"/>
<dbReference type="Proteomes" id="UP000249340">
    <property type="component" value="Chromosome"/>
</dbReference>
<dbReference type="Gene3D" id="3.30.200.20">
    <property type="entry name" value="Phosphorylase Kinase, domain 1"/>
    <property type="match status" value="1"/>
</dbReference>
<dbReference type="KEGG" id="stri:C7M71_005385"/>
<dbReference type="SUPFAM" id="SSF56112">
    <property type="entry name" value="Protein kinase-like (PK-like)"/>
    <property type="match status" value="1"/>
</dbReference>
<dbReference type="OrthoDB" id="4211510at2"/>
<dbReference type="EMBL" id="CP031264">
    <property type="protein sequence ID" value="AXI76969.1"/>
    <property type="molecule type" value="Genomic_DNA"/>
</dbReference>
<evidence type="ECO:0008006" key="3">
    <source>
        <dbReference type="Google" id="ProtNLM"/>
    </source>
</evidence>
<reference evidence="2" key="1">
    <citation type="submission" date="2018-07" db="EMBL/GenBank/DDBJ databases">
        <title>Streptacidiphilus bronchialis DSM 106435 chromosome.</title>
        <authorList>
            <person name="Batra D."/>
            <person name="Gulvik C.A."/>
        </authorList>
    </citation>
    <scope>NUCLEOTIDE SEQUENCE [LARGE SCALE GENOMIC DNA]</scope>
    <source>
        <strain evidence="2">DSM 106435</strain>
    </source>
</reference>
<organism evidence="1 2">
    <name type="scientific">Peterkaempfera bronchialis</name>
    <dbReference type="NCBI Taxonomy" id="2126346"/>
    <lineage>
        <taxon>Bacteria</taxon>
        <taxon>Bacillati</taxon>
        <taxon>Actinomycetota</taxon>
        <taxon>Actinomycetes</taxon>
        <taxon>Kitasatosporales</taxon>
        <taxon>Streptomycetaceae</taxon>
        <taxon>Peterkaempfera</taxon>
    </lineage>
</organism>
<gene>
    <name evidence="1" type="ORF">C7M71_005385</name>
</gene>
<protein>
    <recommendedName>
        <fullName evidence="3">Aminoglycoside phosphotransferase domain-containing protein</fullName>
    </recommendedName>
</protein>
<accession>A0A345STB4</accession>